<accession>A0A5B9PBS5</accession>
<dbReference type="RefSeq" id="WP_075083465.1">
    <property type="nucleotide sequence ID" value="NZ_CP042912.1"/>
</dbReference>
<evidence type="ECO:0008006" key="11">
    <source>
        <dbReference type="Google" id="ProtNLM"/>
    </source>
</evidence>
<protein>
    <recommendedName>
        <fullName evidence="11">Flagellar biosynthesis protein, FliO</fullName>
    </recommendedName>
</protein>
<gene>
    <name evidence="9" type="ORF">MFFC18_40940</name>
</gene>
<dbReference type="GO" id="GO:0044781">
    <property type="term" value="P:bacterial-type flagellum organization"/>
    <property type="evidence" value="ECO:0007669"/>
    <property type="project" value="InterPro"/>
</dbReference>
<reference evidence="9 10" key="1">
    <citation type="submission" date="2019-08" db="EMBL/GenBank/DDBJ databases">
        <title>Deep-cultivation of Planctomycetes and their phenomic and genomic characterization uncovers novel biology.</title>
        <authorList>
            <person name="Wiegand S."/>
            <person name="Jogler M."/>
            <person name="Boedeker C."/>
            <person name="Pinto D."/>
            <person name="Vollmers J."/>
            <person name="Rivas-Marin E."/>
            <person name="Kohn T."/>
            <person name="Peeters S.H."/>
            <person name="Heuer A."/>
            <person name="Rast P."/>
            <person name="Oberbeckmann S."/>
            <person name="Bunk B."/>
            <person name="Jeske O."/>
            <person name="Meyerdierks A."/>
            <person name="Storesund J.E."/>
            <person name="Kallscheuer N."/>
            <person name="Luecker S."/>
            <person name="Lage O.M."/>
            <person name="Pohl T."/>
            <person name="Merkel B.J."/>
            <person name="Hornburger P."/>
            <person name="Mueller R.-W."/>
            <person name="Bruemmer F."/>
            <person name="Labrenz M."/>
            <person name="Spormann A.M."/>
            <person name="Op den Camp H."/>
            <person name="Overmann J."/>
            <person name="Amann R."/>
            <person name="Jetten M.S.M."/>
            <person name="Mascher T."/>
            <person name="Medema M.H."/>
            <person name="Devos D.P."/>
            <person name="Kaster A.-K."/>
            <person name="Ovreas L."/>
            <person name="Rohde M."/>
            <person name="Galperin M.Y."/>
            <person name="Jogler C."/>
        </authorList>
    </citation>
    <scope>NUCLEOTIDE SEQUENCE [LARGE SCALE GENOMIC DNA]</scope>
    <source>
        <strain evidence="9 10">FC18</strain>
    </source>
</reference>
<feature type="transmembrane region" description="Helical" evidence="7">
    <location>
        <begin position="219"/>
        <end position="237"/>
    </location>
</feature>
<feature type="region of interest" description="Disordered" evidence="6">
    <location>
        <begin position="136"/>
        <end position="158"/>
    </location>
</feature>
<dbReference type="STRING" id="980251.GCA_001642875_00670"/>
<evidence type="ECO:0000256" key="2">
    <source>
        <dbReference type="ARBA" id="ARBA00022475"/>
    </source>
</evidence>
<dbReference type="InterPro" id="IPR022781">
    <property type="entry name" value="Flagellar_biosynth_FliO"/>
</dbReference>
<evidence type="ECO:0000256" key="7">
    <source>
        <dbReference type="SAM" id="Phobius"/>
    </source>
</evidence>
<feature type="region of interest" description="Disordered" evidence="6">
    <location>
        <begin position="329"/>
        <end position="350"/>
    </location>
</feature>
<feature type="signal peptide" evidence="8">
    <location>
        <begin position="1"/>
        <end position="25"/>
    </location>
</feature>
<evidence type="ECO:0000313" key="9">
    <source>
        <dbReference type="EMBL" id="QEG24177.1"/>
    </source>
</evidence>
<dbReference type="GO" id="GO:0016020">
    <property type="term" value="C:membrane"/>
    <property type="evidence" value="ECO:0007669"/>
    <property type="project" value="InterPro"/>
</dbReference>
<dbReference type="KEGG" id="mff:MFFC18_40940"/>
<keyword evidence="4 7" id="KW-1133">Transmembrane helix</keyword>
<dbReference type="Pfam" id="PF04347">
    <property type="entry name" value="FliO"/>
    <property type="match status" value="1"/>
</dbReference>
<organism evidence="9 10">
    <name type="scientific">Mariniblastus fucicola</name>
    <dbReference type="NCBI Taxonomy" id="980251"/>
    <lineage>
        <taxon>Bacteria</taxon>
        <taxon>Pseudomonadati</taxon>
        <taxon>Planctomycetota</taxon>
        <taxon>Planctomycetia</taxon>
        <taxon>Pirellulales</taxon>
        <taxon>Pirellulaceae</taxon>
        <taxon>Mariniblastus</taxon>
    </lineage>
</organism>
<evidence type="ECO:0000256" key="6">
    <source>
        <dbReference type="SAM" id="MobiDB-lite"/>
    </source>
</evidence>
<keyword evidence="10" id="KW-1185">Reference proteome</keyword>
<keyword evidence="8" id="KW-0732">Signal</keyword>
<sequence precursor="true">MKRKPQFFSPTALSLCVFVFGVTLANCNAQNLQTSSANQTQFYGQWSPPAETQQEVTPDPTKDRFRELFPPTKLQPIADRSASRYPLPQKPAPMVESLPKARPLQPISQNNFLQGSFSQEPSPGGDFARVNHHEASTAEAVMPLPKTNSNADWPPISESLDANQMVDGIKQESETALSGIVGSMQTSGKDFWSQFQANGGWGEKIASVFSGGDDRFRKVFGSLAVVIGGYLAFVWLMRKFNLSNNRGIPSEVIEVIGNAPFGPRKNLQLVRLGSKLLLLMSGPEGTHPVGEITDAAEVDYLISLCNGKGTKATRSVMSAVKKIGRGVAESSAPGRTLHPTSPGPSEKTFSASQLVQALESIQGSSRSNTVFEA</sequence>
<dbReference type="Proteomes" id="UP000322214">
    <property type="component" value="Chromosome"/>
</dbReference>
<evidence type="ECO:0000256" key="3">
    <source>
        <dbReference type="ARBA" id="ARBA00022692"/>
    </source>
</evidence>
<feature type="chain" id="PRO_5023013312" description="Flagellar biosynthesis protein, FliO" evidence="8">
    <location>
        <begin position="26"/>
        <end position="373"/>
    </location>
</feature>
<keyword evidence="5 7" id="KW-0472">Membrane</keyword>
<name>A0A5B9PBS5_9BACT</name>
<evidence type="ECO:0000256" key="1">
    <source>
        <dbReference type="ARBA" id="ARBA00004236"/>
    </source>
</evidence>
<evidence type="ECO:0000256" key="5">
    <source>
        <dbReference type="ARBA" id="ARBA00023136"/>
    </source>
</evidence>
<dbReference type="AlphaFoldDB" id="A0A5B9PBS5"/>
<dbReference type="EMBL" id="CP042912">
    <property type="protein sequence ID" value="QEG24177.1"/>
    <property type="molecule type" value="Genomic_DNA"/>
</dbReference>
<evidence type="ECO:0000256" key="4">
    <source>
        <dbReference type="ARBA" id="ARBA00022989"/>
    </source>
</evidence>
<keyword evidence="2" id="KW-1003">Cell membrane</keyword>
<evidence type="ECO:0000256" key="8">
    <source>
        <dbReference type="SAM" id="SignalP"/>
    </source>
</evidence>
<proteinExistence type="predicted"/>
<keyword evidence="3 7" id="KW-0812">Transmembrane</keyword>
<evidence type="ECO:0000313" key="10">
    <source>
        <dbReference type="Proteomes" id="UP000322214"/>
    </source>
</evidence>
<comment type="subcellular location">
    <subcellularLocation>
        <location evidence="1">Cell membrane</location>
    </subcellularLocation>
</comment>